<keyword evidence="2" id="KW-1133">Transmembrane helix</keyword>
<feature type="transmembrane region" description="Helical" evidence="2">
    <location>
        <begin position="119"/>
        <end position="137"/>
    </location>
</feature>
<protein>
    <submittedName>
        <fullName evidence="3">Uncharacterized protein</fullName>
    </submittedName>
</protein>
<feature type="compositionally biased region" description="Low complexity" evidence="1">
    <location>
        <begin position="7"/>
        <end position="17"/>
    </location>
</feature>
<proteinExistence type="predicted"/>
<evidence type="ECO:0000313" key="3">
    <source>
        <dbReference type="EMBL" id="SEN62110.1"/>
    </source>
</evidence>
<name>A0A1H8I049_9EURY</name>
<organism evidence="3 4">
    <name type="scientific">Halorientalis persicus</name>
    <dbReference type="NCBI Taxonomy" id="1367881"/>
    <lineage>
        <taxon>Archaea</taxon>
        <taxon>Methanobacteriati</taxon>
        <taxon>Methanobacteriota</taxon>
        <taxon>Stenosarchaea group</taxon>
        <taxon>Halobacteria</taxon>
        <taxon>Halobacteriales</taxon>
        <taxon>Haloarculaceae</taxon>
        <taxon>Halorientalis</taxon>
    </lineage>
</organism>
<gene>
    <name evidence="3" type="ORF">SAMN05216388_100445</name>
</gene>
<feature type="transmembrane region" description="Helical" evidence="2">
    <location>
        <begin position="255"/>
        <end position="273"/>
    </location>
</feature>
<feature type="transmembrane region" description="Helical" evidence="2">
    <location>
        <begin position="175"/>
        <end position="196"/>
    </location>
</feature>
<dbReference type="Pfam" id="PF24380">
    <property type="entry name" value="DUF7536"/>
    <property type="match status" value="1"/>
</dbReference>
<sequence length="292" mass="29183">MTDESGDASSDGGTATDAGGGTGGDPRPDRPGGKTALVEALHVRAKARRGLVVGLVVTVAIFGFFVVIPGVDRSALYYAALAFVLFLTTWMLAVATLVGRRALHLTATPAGIVRWSARGGVLAGVLWLLAAADLALGGSPAGLTGLLLSTAPVVALFGVWAVHTRYKRATLVRPLATAGAWLAIPGALGLAVTVRAPDTGQALLLPASLLVVAQGLQAVATVLADAGGRVPVLLGGGSAAGLGVATVTLPATTGLVALAVGFGLPWLLIGVWFRGVRDEDVPGGTESNLAAP</sequence>
<feature type="transmembrane region" description="Helical" evidence="2">
    <location>
        <begin position="51"/>
        <end position="71"/>
    </location>
</feature>
<keyword evidence="4" id="KW-1185">Reference proteome</keyword>
<dbReference type="EMBL" id="FOCX01000004">
    <property type="protein sequence ID" value="SEN62110.1"/>
    <property type="molecule type" value="Genomic_DNA"/>
</dbReference>
<dbReference type="RefSeq" id="WP_092658514.1">
    <property type="nucleotide sequence ID" value="NZ_FOCX01000004.1"/>
</dbReference>
<feature type="region of interest" description="Disordered" evidence="1">
    <location>
        <begin position="1"/>
        <end position="33"/>
    </location>
</feature>
<feature type="transmembrane region" description="Helical" evidence="2">
    <location>
        <begin position="230"/>
        <end position="249"/>
    </location>
</feature>
<accession>A0A1H8I049</accession>
<feature type="transmembrane region" description="Helical" evidence="2">
    <location>
        <begin position="202"/>
        <end position="223"/>
    </location>
</feature>
<feature type="transmembrane region" description="Helical" evidence="2">
    <location>
        <begin position="143"/>
        <end position="163"/>
    </location>
</feature>
<keyword evidence="2" id="KW-0812">Transmembrane</keyword>
<evidence type="ECO:0000256" key="1">
    <source>
        <dbReference type="SAM" id="MobiDB-lite"/>
    </source>
</evidence>
<evidence type="ECO:0000313" key="4">
    <source>
        <dbReference type="Proteomes" id="UP000198775"/>
    </source>
</evidence>
<keyword evidence="2" id="KW-0472">Membrane</keyword>
<dbReference type="InterPro" id="IPR055958">
    <property type="entry name" value="DUF7536"/>
</dbReference>
<dbReference type="OrthoDB" id="381336at2157"/>
<feature type="transmembrane region" description="Helical" evidence="2">
    <location>
        <begin position="77"/>
        <end position="98"/>
    </location>
</feature>
<reference evidence="4" key="1">
    <citation type="submission" date="2016-10" db="EMBL/GenBank/DDBJ databases">
        <authorList>
            <person name="Varghese N."/>
            <person name="Submissions S."/>
        </authorList>
    </citation>
    <scope>NUCLEOTIDE SEQUENCE [LARGE SCALE GENOMIC DNA]</scope>
    <source>
        <strain evidence="4">IBRC-M 10043</strain>
    </source>
</reference>
<dbReference type="Proteomes" id="UP000198775">
    <property type="component" value="Unassembled WGS sequence"/>
</dbReference>
<dbReference type="AlphaFoldDB" id="A0A1H8I049"/>
<evidence type="ECO:0000256" key="2">
    <source>
        <dbReference type="SAM" id="Phobius"/>
    </source>
</evidence>